<proteinExistence type="predicted"/>
<accession>A0A7S1GGP1</accession>
<reference evidence="2" key="1">
    <citation type="submission" date="2021-01" db="EMBL/GenBank/DDBJ databases">
        <authorList>
            <person name="Corre E."/>
            <person name="Pelletier E."/>
            <person name="Niang G."/>
            <person name="Scheremetjew M."/>
            <person name="Finn R."/>
            <person name="Kale V."/>
            <person name="Holt S."/>
            <person name="Cochrane G."/>
            <person name="Meng A."/>
            <person name="Brown T."/>
            <person name="Cohen L."/>
        </authorList>
    </citation>
    <scope>NUCLEOTIDE SEQUENCE</scope>
    <source>
        <strain evidence="2">CCMP2329</strain>
    </source>
</reference>
<keyword evidence="1" id="KW-0812">Transmembrane</keyword>
<organism evidence="2">
    <name type="scientific">Picochlorum oklahomense</name>
    <dbReference type="NCBI Taxonomy" id="249345"/>
    <lineage>
        <taxon>Eukaryota</taxon>
        <taxon>Viridiplantae</taxon>
        <taxon>Chlorophyta</taxon>
        <taxon>core chlorophytes</taxon>
        <taxon>Trebouxiophyceae</taxon>
        <taxon>Trebouxiophyceae incertae sedis</taxon>
        <taxon>Picochlorum</taxon>
    </lineage>
</organism>
<name>A0A7S1GGP1_9CHLO</name>
<keyword evidence="1" id="KW-1133">Transmembrane helix</keyword>
<dbReference type="EMBL" id="HBFV01000521">
    <property type="protein sequence ID" value="CAD8927998.1"/>
    <property type="molecule type" value="Transcribed_RNA"/>
</dbReference>
<protein>
    <recommendedName>
        <fullName evidence="3">MARVEL domain-containing protein</fullName>
    </recommendedName>
</protein>
<sequence>MGLGTAKVFSSIALAIDIISCFFSLVVTGFFAYVISNYFGDSPWFIDLGVAFAIVCFLILLATSILGCMTSCGKPSSIGLHGTKFGLDLFAWLLTLISVAINTNKTEQKVYFGGQYEGSTDLGTFLDSCDSVYGFNEACAWSVGIVLLWCVFCLLFVNMILHALAILHVRNHSNVAKATAGEGGVQNVNQPVTTEPVIVDNQV</sequence>
<dbReference type="AlphaFoldDB" id="A0A7S1GGP1"/>
<gene>
    <name evidence="2" type="ORF">POKL1161_LOCUS351</name>
</gene>
<feature type="transmembrane region" description="Helical" evidence="1">
    <location>
        <begin position="12"/>
        <end position="36"/>
    </location>
</feature>
<feature type="transmembrane region" description="Helical" evidence="1">
    <location>
        <begin position="140"/>
        <end position="167"/>
    </location>
</feature>
<feature type="transmembrane region" description="Helical" evidence="1">
    <location>
        <begin position="48"/>
        <end position="73"/>
    </location>
</feature>
<evidence type="ECO:0000313" key="2">
    <source>
        <dbReference type="EMBL" id="CAD8927998.1"/>
    </source>
</evidence>
<evidence type="ECO:0000256" key="1">
    <source>
        <dbReference type="SAM" id="Phobius"/>
    </source>
</evidence>
<keyword evidence="1" id="KW-0472">Membrane</keyword>
<feature type="transmembrane region" description="Helical" evidence="1">
    <location>
        <begin position="85"/>
        <end position="103"/>
    </location>
</feature>
<evidence type="ECO:0008006" key="3">
    <source>
        <dbReference type="Google" id="ProtNLM"/>
    </source>
</evidence>